<feature type="chain" id="PRO_5047168917" evidence="1">
    <location>
        <begin position="18"/>
        <end position="168"/>
    </location>
</feature>
<feature type="signal peptide" evidence="1">
    <location>
        <begin position="1"/>
        <end position="17"/>
    </location>
</feature>
<protein>
    <submittedName>
        <fullName evidence="2">Uncharacterized protein</fullName>
    </submittedName>
</protein>
<keyword evidence="3" id="KW-1185">Reference proteome</keyword>
<comment type="caution">
    <text evidence="2">The sequence shown here is derived from an EMBL/GenBank/DDBJ whole genome shotgun (WGS) entry which is preliminary data.</text>
</comment>
<evidence type="ECO:0000313" key="2">
    <source>
        <dbReference type="EMBL" id="KAL2285104.1"/>
    </source>
</evidence>
<evidence type="ECO:0000256" key="1">
    <source>
        <dbReference type="SAM" id="SignalP"/>
    </source>
</evidence>
<proteinExistence type="predicted"/>
<name>A0ABR4ERN8_9PEZI</name>
<reference evidence="2 3" key="1">
    <citation type="submission" date="2024-03" db="EMBL/GenBank/DDBJ databases">
        <title>A high-quality draft genome sequence of Diaporthe vaccinii, a causative agent of upright dieback and viscid rot disease in cranberry plants.</title>
        <authorList>
            <person name="Sarrasin M."/>
            <person name="Lang B.F."/>
            <person name="Burger G."/>
        </authorList>
    </citation>
    <scope>NUCLEOTIDE SEQUENCE [LARGE SCALE GENOMIC DNA]</scope>
    <source>
        <strain evidence="2 3">IS7</strain>
    </source>
</reference>
<gene>
    <name evidence="2" type="ORF">FJTKL_08344</name>
</gene>
<keyword evidence="1" id="KW-0732">Signal</keyword>
<organism evidence="2 3">
    <name type="scientific">Diaporthe vaccinii</name>
    <dbReference type="NCBI Taxonomy" id="105482"/>
    <lineage>
        <taxon>Eukaryota</taxon>
        <taxon>Fungi</taxon>
        <taxon>Dikarya</taxon>
        <taxon>Ascomycota</taxon>
        <taxon>Pezizomycotina</taxon>
        <taxon>Sordariomycetes</taxon>
        <taxon>Sordariomycetidae</taxon>
        <taxon>Diaporthales</taxon>
        <taxon>Diaporthaceae</taxon>
        <taxon>Diaporthe</taxon>
        <taxon>Diaporthe eres species complex</taxon>
    </lineage>
</organism>
<dbReference type="Proteomes" id="UP001600888">
    <property type="component" value="Unassembled WGS sequence"/>
</dbReference>
<accession>A0ABR4ERN8</accession>
<dbReference type="EMBL" id="JBAWTH010000032">
    <property type="protein sequence ID" value="KAL2285104.1"/>
    <property type="molecule type" value="Genomic_DNA"/>
</dbReference>
<sequence>MKISPAVLALLATTAAAVPMSANLDRGKTLSSTFGDPTTVFDPFFPLPTAEPTREVEPTTTLDHDKIFTLIKSLVATTTSRHKSNEPITEPIVSLPTTTSTRSFEICIMPTGCRNETKHSRPFQTHTPSISTTITWGSQILFPDPDPTTTPFHEETYLSLPTAKPTSA</sequence>
<evidence type="ECO:0000313" key="3">
    <source>
        <dbReference type="Proteomes" id="UP001600888"/>
    </source>
</evidence>